<proteinExistence type="predicted"/>
<evidence type="ECO:0000313" key="1">
    <source>
        <dbReference type="EMBL" id="GHO50717.1"/>
    </source>
</evidence>
<accession>A0A8J3I5I9</accession>
<keyword evidence="2" id="KW-1185">Reference proteome</keyword>
<dbReference type="Proteomes" id="UP000612362">
    <property type="component" value="Unassembled WGS sequence"/>
</dbReference>
<organism evidence="1 2">
    <name type="scientific">Ktedonospora formicarum</name>
    <dbReference type="NCBI Taxonomy" id="2778364"/>
    <lineage>
        <taxon>Bacteria</taxon>
        <taxon>Bacillati</taxon>
        <taxon>Chloroflexota</taxon>
        <taxon>Ktedonobacteria</taxon>
        <taxon>Ktedonobacterales</taxon>
        <taxon>Ktedonobacteraceae</taxon>
        <taxon>Ktedonospora</taxon>
    </lineage>
</organism>
<dbReference type="AlphaFoldDB" id="A0A8J3I5I9"/>
<name>A0A8J3I5I9_9CHLR</name>
<reference evidence="1" key="1">
    <citation type="submission" date="2020-10" db="EMBL/GenBank/DDBJ databases">
        <title>Taxonomic study of unclassified bacteria belonging to the class Ktedonobacteria.</title>
        <authorList>
            <person name="Yabe S."/>
            <person name="Wang C.M."/>
            <person name="Zheng Y."/>
            <person name="Sakai Y."/>
            <person name="Cavaletti L."/>
            <person name="Monciardini P."/>
            <person name="Donadio S."/>
        </authorList>
    </citation>
    <scope>NUCLEOTIDE SEQUENCE</scope>
    <source>
        <strain evidence="1">SOSP1-1</strain>
    </source>
</reference>
<sequence length="108" mass="12637">MQTPFFSSNVKDSAHCVETLWERTFDQICQRICHPFVRQESWLRAKKYLYGLLSPVEQKNGWQIAEEVGESTTYGIQHLLDRAKWDCAGLRDALRMYVWETLAEPNAV</sequence>
<evidence type="ECO:0008006" key="3">
    <source>
        <dbReference type="Google" id="ProtNLM"/>
    </source>
</evidence>
<evidence type="ECO:0000313" key="2">
    <source>
        <dbReference type="Proteomes" id="UP000612362"/>
    </source>
</evidence>
<protein>
    <recommendedName>
        <fullName evidence="3">Transposase IS701-like DDE domain-containing protein</fullName>
    </recommendedName>
</protein>
<comment type="caution">
    <text evidence="1">The sequence shown here is derived from an EMBL/GenBank/DDBJ whole genome shotgun (WGS) entry which is preliminary data.</text>
</comment>
<gene>
    <name evidence="1" type="ORF">KSX_88800</name>
</gene>
<dbReference type="EMBL" id="BNJF01000009">
    <property type="protein sequence ID" value="GHO50717.1"/>
    <property type="molecule type" value="Genomic_DNA"/>
</dbReference>